<proteinExistence type="predicted"/>
<name>A0A179ITX5_CORDF</name>
<dbReference type="SMART" id="SM00321">
    <property type="entry name" value="WSC"/>
    <property type="match status" value="1"/>
</dbReference>
<gene>
    <name evidence="3" type="ORF">LLEC1_03460</name>
</gene>
<evidence type="ECO:0000256" key="1">
    <source>
        <dbReference type="ARBA" id="ARBA00022737"/>
    </source>
</evidence>
<dbReference type="OrthoDB" id="2019572at2759"/>
<evidence type="ECO:0000313" key="4">
    <source>
        <dbReference type="Proteomes" id="UP000243081"/>
    </source>
</evidence>
<dbReference type="EMBL" id="LUKN01000132">
    <property type="protein sequence ID" value="OAR05733.1"/>
    <property type="molecule type" value="Genomic_DNA"/>
</dbReference>
<reference evidence="3 4" key="1">
    <citation type="submission" date="2016-03" db="EMBL/GenBank/DDBJ databases">
        <title>Fine-scale spatial genetic structure of a fungal parasite of coffee scale insects.</title>
        <authorList>
            <person name="Jackson D."/>
            <person name="Zemenick K.A."/>
            <person name="Malloure B."/>
            <person name="Quandt C.A."/>
            <person name="James T.Y."/>
        </authorList>
    </citation>
    <scope>NUCLEOTIDE SEQUENCE [LARGE SCALE GENOMIC DNA]</scope>
    <source>
        <strain evidence="3 4">UM487</strain>
    </source>
</reference>
<dbReference type="Pfam" id="PF01822">
    <property type="entry name" value="WSC"/>
    <property type="match status" value="1"/>
</dbReference>
<dbReference type="InterPro" id="IPR002889">
    <property type="entry name" value="WSC_carb-bd"/>
</dbReference>
<dbReference type="AlphaFoldDB" id="A0A179ITX5"/>
<sequence length="392" mass="42099">MTTASASPVWTDRGCYQDASVPPFQTRLVSPPGKDFTRLKCEGGCWDAGYKYVGFKAGTECWCGQYVNGDMSPSPKDCSMPCTGNSSEMCGGEGLFNVVEGNKPAWTPTTVSTSVTTTSTKSSTSSITTISTSSTSVSRAGATETAFLLMSHKNGDCTGDVTNEVLVRSDTDGMCIDTNCQVGSLDIASLGGCPDGEVQISYWQNAGCSGDWYGYGYSSRHTCRQLWSGGANFKSLWLRCAKPESDCVNKKTCTVSPEPLHGICSSQQPDNNVSFKLKSHYHTDCTGDQHNDVSIKQNTDGMCMNLDCQVGSLDIDSAGNCPNGQVQISYWQNADCSGQWFGYGYGNRGTCRGLWKDGYKTKSVWLRCAEPSQDCVSKGDCKADPEPSSNAC</sequence>
<evidence type="ECO:0000313" key="3">
    <source>
        <dbReference type="EMBL" id="OAR05733.1"/>
    </source>
</evidence>
<accession>A0A179ITX5</accession>
<feature type="domain" description="WSC" evidence="2">
    <location>
        <begin position="9"/>
        <end position="102"/>
    </location>
</feature>
<keyword evidence="1" id="KW-0677">Repeat</keyword>
<evidence type="ECO:0000259" key="2">
    <source>
        <dbReference type="PROSITE" id="PS51212"/>
    </source>
</evidence>
<dbReference type="PANTHER" id="PTHR45964:SF5">
    <property type="entry name" value="WSCD FAMILY MEMBER CG9164"/>
    <property type="match status" value="1"/>
</dbReference>
<organism evidence="3 4">
    <name type="scientific">Cordyceps confragosa</name>
    <name type="common">Lecanicillium lecanii</name>
    <dbReference type="NCBI Taxonomy" id="2714763"/>
    <lineage>
        <taxon>Eukaryota</taxon>
        <taxon>Fungi</taxon>
        <taxon>Dikarya</taxon>
        <taxon>Ascomycota</taxon>
        <taxon>Pezizomycotina</taxon>
        <taxon>Sordariomycetes</taxon>
        <taxon>Hypocreomycetidae</taxon>
        <taxon>Hypocreales</taxon>
        <taxon>Cordycipitaceae</taxon>
        <taxon>Akanthomyces</taxon>
    </lineage>
</organism>
<dbReference type="Proteomes" id="UP000243081">
    <property type="component" value="Unassembled WGS sequence"/>
</dbReference>
<dbReference type="InterPro" id="IPR051589">
    <property type="entry name" value="Sialate-O-sulfotransferase"/>
</dbReference>
<keyword evidence="4" id="KW-1185">Reference proteome</keyword>
<dbReference type="PROSITE" id="PS51212">
    <property type="entry name" value="WSC"/>
    <property type="match status" value="1"/>
</dbReference>
<protein>
    <recommendedName>
        <fullName evidence="2">WSC domain-containing protein</fullName>
    </recommendedName>
</protein>
<dbReference type="PANTHER" id="PTHR45964">
    <property type="entry name" value="WSCD FAMILY MEMBER CG9164"/>
    <property type="match status" value="1"/>
</dbReference>
<comment type="caution">
    <text evidence="3">The sequence shown here is derived from an EMBL/GenBank/DDBJ whole genome shotgun (WGS) entry which is preliminary data.</text>
</comment>